<dbReference type="InterPro" id="IPR029044">
    <property type="entry name" value="Nucleotide-diphossugar_trans"/>
</dbReference>
<dbReference type="CDD" id="cd04182">
    <property type="entry name" value="GT_2_like_f"/>
    <property type="match status" value="1"/>
</dbReference>
<dbReference type="SUPFAM" id="SSF53448">
    <property type="entry name" value="Nucleotide-diphospho-sugar transferases"/>
    <property type="match status" value="1"/>
</dbReference>
<dbReference type="InterPro" id="IPR017587">
    <property type="entry name" value="YqeC"/>
</dbReference>
<organism evidence="2 3">
    <name type="scientific">Candidatus Blautia pullistercoris</name>
    <dbReference type="NCBI Taxonomy" id="2838499"/>
    <lineage>
        <taxon>Bacteria</taxon>
        <taxon>Bacillati</taxon>
        <taxon>Bacillota</taxon>
        <taxon>Clostridia</taxon>
        <taxon>Lachnospirales</taxon>
        <taxon>Lachnospiraceae</taxon>
        <taxon>Blautia</taxon>
    </lineage>
</organism>
<dbReference type="Pfam" id="PF19842">
    <property type="entry name" value="YqeC"/>
    <property type="match status" value="1"/>
</dbReference>
<proteinExistence type="predicted"/>
<protein>
    <submittedName>
        <fullName evidence="2">Selenium-dependent hydroxylase accessory protein YqeC</fullName>
    </submittedName>
</protein>
<sequence length="435" mass="49379">MKMYEIIERLGRTERPVISFVGAGGKTSCILELADDWAARGKRVLVTTTVHMERPEILGRTGWIDQPAENIRKALESPGVVIAGSGSETWKKIRGLSEAAYTEAASKAQAVLTEADGSRKFPVKVPGKNEPVIREDTTHILILAGASALGRPLDQVCHRLEYAKKILGPENRPLTGETLGQLLEKGYVEPLKEQYPGRKLAVILNQQDLLEEPEKMKRIIEARMSVPVFLHTREEKKKRIHLILLAAGFSRRFGENKLLYPIKGKSMYLWTMERLRKIQKEGLADSLVVVSQYEEILKEARRQGIFGVKNPHSERGISSSLQIGLEAARSFMGRDTEDYYMFFVADQPFLKKKTVENFLKDFRESGKRIGCMSYRKTPGNPVIFHNSFVPELMELQGDTGGKSVLKRHIDEVFFYETEDPGELEDWDTKKCEQRR</sequence>
<dbReference type="GO" id="GO:0016779">
    <property type="term" value="F:nucleotidyltransferase activity"/>
    <property type="evidence" value="ECO:0007669"/>
    <property type="project" value="UniProtKB-ARBA"/>
</dbReference>
<name>A0A9D1VKM2_9FIRM</name>
<dbReference type="PANTHER" id="PTHR43777">
    <property type="entry name" value="MOLYBDENUM COFACTOR CYTIDYLYLTRANSFERASE"/>
    <property type="match status" value="1"/>
</dbReference>
<dbReference type="NCBIfam" id="TIGR03172">
    <property type="entry name" value="selenium cofactor biosynthesis protein YqeC"/>
    <property type="match status" value="1"/>
</dbReference>
<dbReference type="Gene3D" id="3.90.550.10">
    <property type="entry name" value="Spore Coat Polysaccharide Biosynthesis Protein SpsA, Chain A"/>
    <property type="match status" value="1"/>
</dbReference>
<reference evidence="2" key="1">
    <citation type="journal article" date="2021" name="PeerJ">
        <title>Extensive microbial diversity within the chicken gut microbiome revealed by metagenomics and culture.</title>
        <authorList>
            <person name="Gilroy R."/>
            <person name="Ravi A."/>
            <person name="Getino M."/>
            <person name="Pursley I."/>
            <person name="Horton D.L."/>
            <person name="Alikhan N.F."/>
            <person name="Baker D."/>
            <person name="Gharbi K."/>
            <person name="Hall N."/>
            <person name="Watson M."/>
            <person name="Adriaenssens E.M."/>
            <person name="Foster-Nyarko E."/>
            <person name="Jarju S."/>
            <person name="Secka A."/>
            <person name="Antonio M."/>
            <person name="Oren A."/>
            <person name="Chaudhuri R.R."/>
            <person name="La Ragione R."/>
            <person name="Hildebrand F."/>
            <person name="Pallen M.J."/>
        </authorList>
    </citation>
    <scope>NUCLEOTIDE SEQUENCE</scope>
    <source>
        <strain evidence="2">ChiHjej12B11-1927</strain>
    </source>
</reference>
<dbReference type="EMBL" id="DXFG01000037">
    <property type="protein sequence ID" value="HIX36583.1"/>
    <property type="molecule type" value="Genomic_DNA"/>
</dbReference>
<comment type="caution">
    <text evidence="2">The sequence shown here is derived from an EMBL/GenBank/DDBJ whole genome shotgun (WGS) entry which is preliminary data.</text>
</comment>
<dbReference type="AlphaFoldDB" id="A0A9D1VKM2"/>
<evidence type="ECO:0000313" key="3">
    <source>
        <dbReference type="Proteomes" id="UP000824230"/>
    </source>
</evidence>
<evidence type="ECO:0000313" key="2">
    <source>
        <dbReference type="EMBL" id="HIX36583.1"/>
    </source>
</evidence>
<evidence type="ECO:0000259" key="1">
    <source>
        <dbReference type="Pfam" id="PF12804"/>
    </source>
</evidence>
<dbReference type="Proteomes" id="UP000824230">
    <property type="component" value="Unassembled WGS sequence"/>
</dbReference>
<dbReference type="InterPro" id="IPR025877">
    <property type="entry name" value="MobA-like_NTP_Trfase"/>
</dbReference>
<feature type="domain" description="MobA-like NTP transferase" evidence="1">
    <location>
        <begin position="243"/>
        <end position="411"/>
    </location>
</feature>
<reference evidence="2" key="2">
    <citation type="submission" date="2021-04" db="EMBL/GenBank/DDBJ databases">
        <authorList>
            <person name="Gilroy R."/>
        </authorList>
    </citation>
    <scope>NUCLEOTIDE SEQUENCE</scope>
    <source>
        <strain evidence="2">ChiHjej12B11-1927</strain>
    </source>
</reference>
<accession>A0A9D1VKM2</accession>
<gene>
    <name evidence="2" type="primary">yqeC</name>
    <name evidence="2" type="ORF">H9738_01735</name>
</gene>
<dbReference type="PANTHER" id="PTHR43777:SF1">
    <property type="entry name" value="MOLYBDENUM COFACTOR CYTIDYLYLTRANSFERASE"/>
    <property type="match status" value="1"/>
</dbReference>
<dbReference type="Pfam" id="PF12804">
    <property type="entry name" value="NTP_transf_3"/>
    <property type="match status" value="1"/>
</dbReference>